<evidence type="ECO:0000313" key="9">
    <source>
        <dbReference type="Proteomes" id="UP000187506"/>
    </source>
</evidence>
<proteinExistence type="inferred from homology"/>
<keyword evidence="5" id="KW-0521">NADP</keyword>
<dbReference type="AlphaFoldDB" id="A0AAC9LLV8"/>
<dbReference type="RefSeq" id="WP_076733400.1">
    <property type="nucleotide sequence ID" value="NZ_CP019352.1"/>
</dbReference>
<evidence type="ECO:0000256" key="4">
    <source>
        <dbReference type="ARBA" id="ARBA00022643"/>
    </source>
</evidence>
<keyword evidence="3" id="KW-0285">Flavoprotein</keyword>
<dbReference type="Pfam" id="PF00881">
    <property type="entry name" value="Nitroreductase"/>
    <property type="match status" value="1"/>
</dbReference>
<dbReference type="CDD" id="cd02149">
    <property type="entry name" value="NfsB-like"/>
    <property type="match status" value="1"/>
</dbReference>
<comment type="similarity">
    <text evidence="2">Belongs to the nitroreductase family.</text>
</comment>
<dbReference type="PANTHER" id="PTHR43673:SF2">
    <property type="entry name" value="NITROREDUCTASE"/>
    <property type="match status" value="1"/>
</dbReference>
<evidence type="ECO:0000256" key="2">
    <source>
        <dbReference type="ARBA" id="ARBA00007118"/>
    </source>
</evidence>
<dbReference type="SUPFAM" id="SSF55469">
    <property type="entry name" value="FMN-dependent nitroreductase-like"/>
    <property type="match status" value="1"/>
</dbReference>
<evidence type="ECO:0000313" key="8">
    <source>
        <dbReference type="EMBL" id="APY00494.1"/>
    </source>
</evidence>
<keyword evidence="9" id="KW-1185">Reference proteome</keyword>
<dbReference type="PANTHER" id="PTHR43673">
    <property type="entry name" value="NAD(P)H NITROREDUCTASE YDGI-RELATED"/>
    <property type="match status" value="1"/>
</dbReference>
<protein>
    <submittedName>
        <fullName evidence="8">NAD(P)H-dependent oxidoreductase</fullName>
    </submittedName>
</protein>
<dbReference type="Gene3D" id="3.40.109.10">
    <property type="entry name" value="NADH Oxidase"/>
    <property type="match status" value="1"/>
</dbReference>
<evidence type="ECO:0000256" key="5">
    <source>
        <dbReference type="ARBA" id="ARBA00022857"/>
    </source>
</evidence>
<evidence type="ECO:0000256" key="1">
    <source>
        <dbReference type="ARBA" id="ARBA00001917"/>
    </source>
</evidence>
<dbReference type="InterPro" id="IPR033878">
    <property type="entry name" value="NfsB-like"/>
</dbReference>
<name>A0AAC9LLV8_9FLAO</name>
<evidence type="ECO:0000256" key="6">
    <source>
        <dbReference type="ARBA" id="ARBA00023002"/>
    </source>
</evidence>
<dbReference type="InterPro" id="IPR000415">
    <property type="entry name" value="Nitroreductase-like"/>
</dbReference>
<sequence length="209" mass="24111">MNVIEALQWRYATKSFDEDKIVSKEKLDILLNAFNLTATSYGLQPIKLVVIDNKKLQKDLVSYSMNQEQIAQASHVFVICIETIIDKIFIENYFKLVKSTRNTPDEILNPFKNFLIDDFERKTEKEIKEWSIKQAYLALGNLLTVCALEKIDACPMEGFEPSKYDEILKLKSKGLQSVLVLPIGYRAENDFMSKLKKVRKDINSSVLFT</sequence>
<reference evidence="8 9" key="1">
    <citation type="submission" date="2017-01" db="EMBL/GenBank/DDBJ databases">
        <title>Complete genome of Lacinutrix venerupis DOK2-8 isolated from seawater in Dokdo.</title>
        <authorList>
            <person name="Chi W.-J."/>
            <person name="Kim J.H."/>
        </authorList>
    </citation>
    <scope>NUCLEOTIDE SEQUENCE [LARGE SCALE GENOMIC DNA]</scope>
    <source>
        <strain evidence="8 9">DOK2-8</strain>
    </source>
</reference>
<evidence type="ECO:0000256" key="3">
    <source>
        <dbReference type="ARBA" id="ARBA00022630"/>
    </source>
</evidence>
<dbReference type="EMBL" id="CP019352">
    <property type="protein sequence ID" value="APY00494.1"/>
    <property type="molecule type" value="Genomic_DNA"/>
</dbReference>
<dbReference type="GO" id="GO:0016491">
    <property type="term" value="F:oxidoreductase activity"/>
    <property type="evidence" value="ECO:0007669"/>
    <property type="project" value="UniProtKB-KW"/>
</dbReference>
<organism evidence="8 9">
    <name type="scientific">Lacinutrix venerupis</name>
    <dbReference type="NCBI Taxonomy" id="1486034"/>
    <lineage>
        <taxon>Bacteria</taxon>
        <taxon>Pseudomonadati</taxon>
        <taxon>Bacteroidota</taxon>
        <taxon>Flavobacteriia</taxon>
        <taxon>Flavobacteriales</taxon>
        <taxon>Flavobacteriaceae</taxon>
        <taxon>Lacinutrix</taxon>
    </lineage>
</organism>
<gene>
    <name evidence="8" type="ORF">BWR22_09240</name>
</gene>
<evidence type="ECO:0000259" key="7">
    <source>
        <dbReference type="Pfam" id="PF00881"/>
    </source>
</evidence>
<accession>A0AAC9LLV8</accession>
<dbReference type="KEGG" id="lvn:BWR22_09240"/>
<comment type="cofactor">
    <cofactor evidence="1">
        <name>FMN</name>
        <dbReference type="ChEBI" id="CHEBI:58210"/>
    </cofactor>
</comment>
<keyword evidence="4" id="KW-0288">FMN</keyword>
<dbReference type="InterPro" id="IPR029479">
    <property type="entry name" value="Nitroreductase"/>
</dbReference>
<keyword evidence="6" id="KW-0560">Oxidoreductase</keyword>
<dbReference type="Proteomes" id="UP000187506">
    <property type="component" value="Chromosome"/>
</dbReference>
<feature type="domain" description="Nitroreductase" evidence="7">
    <location>
        <begin position="8"/>
        <end position="185"/>
    </location>
</feature>